<dbReference type="GO" id="GO:0004399">
    <property type="term" value="F:histidinol dehydrogenase activity"/>
    <property type="evidence" value="ECO:0007669"/>
    <property type="project" value="UniProtKB-UniRule"/>
</dbReference>
<evidence type="ECO:0000256" key="5">
    <source>
        <dbReference type="ARBA" id="ARBA00022833"/>
    </source>
</evidence>
<dbReference type="InterPro" id="IPR022695">
    <property type="entry name" value="Histidinol_DH_monofunct"/>
</dbReference>
<feature type="active site" description="Proton acceptor" evidence="8 10">
    <location>
        <position position="328"/>
    </location>
</feature>
<comment type="function">
    <text evidence="1 8">Catalyzes the sequential NAD-dependent oxidations of L-histidinol to L-histidinaldehyde and then to L-histidine.</text>
</comment>
<evidence type="ECO:0000256" key="3">
    <source>
        <dbReference type="ARBA" id="ARBA00012965"/>
    </source>
</evidence>
<feature type="binding site" evidence="8 12">
    <location>
        <position position="328"/>
    </location>
    <ligand>
        <name>substrate</name>
    </ligand>
</feature>
<proteinExistence type="inferred from homology"/>
<feature type="binding site" evidence="8 12">
    <location>
        <position position="259"/>
    </location>
    <ligand>
        <name>substrate</name>
    </ligand>
</feature>
<dbReference type="PRINTS" id="PR00083">
    <property type="entry name" value="HOLDHDRGNASE"/>
</dbReference>
<keyword evidence="4 8" id="KW-0479">Metal-binding</keyword>
<comment type="pathway">
    <text evidence="8">Amino-acid biosynthesis; L-histidine biosynthesis; L-histidine from 5-phospho-alpha-D-ribose 1-diphosphate: step 9/9.</text>
</comment>
<evidence type="ECO:0000313" key="15">
    <source>
        <dbReference type="EMBL" id="HIS31651.1"/>
    </source>
</evidence>
<feature type="binding site" evidence="8 13">
    <location>
        <position position="262"/>
    </location>
    <ligand>
        <name>Zn(2+)</name>
        <dbReference type="ChEBI" id="CHEBI:29105"/>
    </ligand>
</feature>
<reference evidence="15" key="1">
    <citation type="submission" date="2020-10" db="EMBL/GenBank/DDBJ databases">
        <authorList>
            <person name="Gilroy R."/>
        </authorList>
    </citation>
    <scope>NUCLEOTIDE SEQUENCE</scope>
    <source>
        <strain evidence="15">CHK190-19873</strain>
    </source>
</reference>
<comment type="caution">
    <text evidence="15">The sequence shown here is derived from an EMBL/GenBank/DDBJ whole genome shotgun (WGS) entry which is preliminary data.</text>
</comment>
<evidence type="ECO:0000256" key="4">
    <source>
        <dbReference type="ARBA" id="ARBA00022723"/>
    </source>
</evidence>
<evidence type="ECO:0000256" key="2">
    <source>
        <dbReference type="ARBA" id="ARBA00010178"/>
    </source>
</evidence>
<feature type="active site" description="Proton acceptor" evidence="8 10">
    <location>
        <position position="327"/>
    </location>
</feature>
<accession>A0A9D1JJY5</accession>
<dbReference type="CDD" id="cd06572">
    <property type="entry name" value="Histidinol_dh"/>
    <property type="match status" value="1"/>
</dbReference>
<dbReference type="InterPro" id="IPR001692">
    <property type="entry name" value="Histidinol_DH_CS"/>
</dbReference>
<feature type="binding site" evidence="8 12">
    <location>
        <position position="262"/>
    </location>
    <ligand>
        <name>substrate</name>
    </ligand>
</feature>
<evidence type="ECO:0000256" key="10">
    <source>
        <dbReference type="PIRSR" id="PIRSR000099-1"/>
    </source>
</evidence>
<evidence type="ECO:0000256" key="8">
    <source>
        <dbReference type="HAMAP-Rule" id="MF_01024"/>
    </source>
</evidence>
<evidence type="ECO:0000256" key="1">
    <source>
        <dbReference type="ARBA" id="ARBA00003850"/>
    </source>
</evidence>
<dbReference type="GO" id="GO:0000105">
    <property type="term" value="P:L-histidine biosynthetic process"/>
    <property type="evidence" value="ECO:0007669"/>
    <property type="project" value="UniProtKB-UniRule"/>
</dbReference>
<dbReference type="Gene3D" id="3.40.50.1980">
    <property type="entry name" value="Nitrogenase molybdenum iron protein domain"/>
    <property type="match status" value="2"/>
</dbReference>
<gene>
    <name evidence="8 15" type="primary">hisD</name>
    <name evidence="15" type="ORF">IAB44_08935</name>
</gene>
<feature type="binding site" evidence="8 13">
    <location>
        <position position="361"/>
    </location>
    <ligand>
        <name>Zn(2+)</name>
        <dbReference type="ChEBI" id="CHEBI:29105"/>
    </ligand>
</feature>
<keyword evidence="8" id="KW-0368">Histidine biosynthesis</keyword>
<evidence type="ECO:0000256" key="12">
    <source>
        <dbReference type="PIRSR" id="PIRSR000099-3"/>
    </source>
</evidence>
<name>A0A9D1JJY5_9FIRM</name>
<comment type="similarity">
    <text evidence="2 8 9 14">Belongs to the histidinol dehydrogenase family.</text>
</comment>
<feature type="binding site" evidence="8 11">
    <location>
        <position position="214"/>
    </location>
    <ligand>
        <name>NAD(+)</name>
        <dbReference type="ChEBI" id="CHEBI:57540"/>
    </ligand>
</feature>
<dbReference type="InterPro" id="IPR016161">
    <property type="entry name" value="Ald_DH/histidinol_DH"/>
</dbReference>
<dbReference type="AlphaFoldDB" id="A0A9D1JJY5"/>
<dbReference type="PANTHER" id="PTHR21256:SF2">
    <property type="entry name" value="HISTIDINE BIOSYNTHESIS TRIFUNCTIONAL PROTEIN"/>
    <property type="match status" value="1"/>
</dbReference>
<dbReference type="EC" id="1.1.1.23" evidence="3 8"/>
<keyword evidence="6 8" id="KW-0560">Oxidoreductase</keyword>
<keyword evidence="5 8" id="KW-0862">Zinc</keyword>
<dbReference type="EMBL" id="DVIQ01000048">
    <property type="protein sequence ID" value="HIS31651.1"/>
    <property type="molecule type" value="Genomic_DNA"/>
</dbReference>
<dbReference type="FunFam" id="3.40.50.1980:FF:000001">
    <property type="entry name" value="Histidinol dehydrogenase"/>
    <property type="match status" value="1"/>
</dbReference>
<evidence type="ECO:0000256" key="13">
    <source>
        <dbReference type="PIRSR" id="PIRSR000099-4"/>
    </source>
</evidence>
<keyword evidence="8 11" id="KW-0520">NAD</keyword>
<evidence type="ECO:0000313" key="16">
    <source>
        <dbReference type="Proteomes" id="UP000823935"/>
    </source>
</evidence>
<dbReference type="PIRSF" id="PIRSF000099">
    <property type="entry name" value="Histidinol_dh"/>
    <property type="match status" value="1"/>
</dbReference>
<evidence type="ECO:0000256" key="14">
    <source>
        <dbReference type="RuleBase" id="RU004175"/>
    </source>
</evidence>
<dbReference type="Proteomes" id="UP000823935">
    <property type="component" value="Unassembled WGS sequence"/>
</dbReference>
<dbReference type="PROSITE" id="PS00611">
    <property type="entry name" value="HISOL_DEHYDROGENASE"/>
    <property type="match status" value="1"/>
</dbReference>
<dbReference type="Gene3D" id="1.20.5.1300">
    <property type="match status" value="1"/>
</dbReference>
<evidence type="ECO:0000256" key="7">
    <source>
        <dbReference type="ARBA" id="ARBA00049489"/>
    </source>
</evidence>
<dbReference type="HAMAP" id="MF_01024">
    <property type="entry name" value="HisD"/>
    <property type="match status" value="1"/>
</dbReference>
<dbReference type="SUPFAM" id="SSF53720">
    <property type="entry name" value="ALDH-like"/>
    <property type="match status" value="1"/>
</dbReference>
<dbReference type="InterPro" id="IPR012131">
    <property type="entry name" value="Hstdl_DH"/>
</dbReference>
<evidence type="ECO:0000256" key="6">
    <source>
        <dbReference type="ARBA" id="ARBA00023002"/>
    </source>
</evidence>
<feature type="binding site" evidence="8 11">
    <location>
        <position position="191"/>
    </location>
    <ligand>
        <name>NAD(+)</name>
        <dbReference type="ChEBI" id="CHEBI:57540"/>
    </ligand>
</feature>
<dbReference type="NCBIfam" id="TIGR00069">
    <property type="entry name" value="hisD"/>
    <property type="match status" value="1"/>
</dbReference>
<feature type="binding site" evidence="8 11">
    <location>
        <position position="129"/>
    </location>
    <ligand>
        <name>NAD(+)</name>
        <dbReference type="ChEBI" id="CHEBI:57540"/>
    </ligand>
</feature>
<dbReference type="Pfam" id="PF00815">
    <property type="entry name" value="Histidinol_dh"/>
    <property type="match status" value="1"/>
</dbReference>
<comment type="cofactor">
    <cofactor evidence="8 13">
        <name>Zn(2+)</name>
        <dbReference type="ChEBI" id="CHEBI:29105"/>
    </cofactor>
    <text evidence="8 13">Binds 1 zinc ion per subunit.</text>
</comment>
<organism evidence="15 16">
    <name type="scientific">Candidatus Limivivens intestinipullorum</name>
    <dbReference type="NCBI Taxonomy" id="2840858"/>
    <lineage>
        <taxon>Bacteria</taxon>
        <taxon>Bacillati</taxon>
        <taxon>Bacillota</taxon>
        <taxon>Clostridia</taxon>
        <taxon>Lachnospirales</taxon>
        <taxon>Lachnospiraceae</taxon>
        <taxon>Lachnospiraceae incertae sedis</taxon>
        <taxon>Candidatus Limivivens</taxon>
    </lineage>
</organism>
<evidence type="ECO:0000256" key="11">
    <source>
        <dbReference type="PIRSR" id="PIRSR000099-2"/>
    </source>
</evidence>
<dbReference type="GO" id="GO:0008270">
    <property type="term" value="F:zinc ion binding"/>
    <property type="evidence" value="ECO:0007669"/>
    <property type="project" value="UniProtKB-UniRule"/>
</dbReference>
<keyword evidence="8" id="KW-0028">Amino-acid biosynthesis</keyword>
<protein>
    <recommendedName>
        <fullName evidence="3 8">Histidinol dehydrogenase</fullName>
        <shortName evidence="8">HDH</shortName>
        <ecNumber evidence="3 8">1.1.1.23</ecNumber>
    </recommendedName>
</protein>
<reference evidence="15" key="2">
    <citation type="journal article" date="2021" name="PeerJ">
        <title>Extensive microbial diversity within the chicken gut microbiome revealed by metagenomics and culture.</title>
        <authorList>
            <person name="Gilroy R."/>
            <person name="Ravi A."/>
            <person name="Getino M."/>
            <person name="Pursley I."/>
            <person name="Horton D.L."/>
            <person name="Alikhan N.F."/>
            <person name="Baker D."/>
            <person name="Gharbi K."/>
            <person name="Hall N."/>
            <person name="Watson M."/>
            <person name="Adriaenssens E.M."/>
            <person name="Foster-Nyarko E."/>
            <person name="Jarju S."/>
            <person name="Secka A."/>
            <person name="Antonio M."/>
            <person name="Oren A."/>
            <person name="Chaudhuri R.R."/>
            <person name="La Ragione R."/>
            <person name="Hildebrand F."/>
            <person name="Pallen M.J."/>
        </authorList>
    </citation>
    <scope>NUCLEOTIDE SEQUENCE</scope>
    <source>
        <strain evidence="15">CHK190-19873</strain>
    </source>
</reference>
<feature type="binding site" evidence="8 13">
    <location>
        <position position="259"/>
    </location>
    <ligand>
        <name>Zn(2+)</name>
        <dbReference type="ChEBI" id="CHEBI:29105"/>
    </ligand>
</feature>
<feature type="binding site" evidence="8 12">
    <location>
        <position position="237"/>
    </location>
    <ligand>
        <name>substrate</name>
    </ligand>
</feature>
<feature type="binding site" evidence="8 13">
    <location>
        <position position="420"/>
    </location>
    <ligand>
        <name>Zn(2+)</name>
        <dbReference type="ChEBI" id="CHEBI:29105"/>
    </ligand>
</feature>
<feature type="binding site" evidence="8 12">
    <location>
        <position position="415"/>
    </location>
    <ligand>
        <name>substrate</name>
    </ligand>
</feature>
<evidence type="ECO:0000256" key="9">
    <source>
        <dbReference type="PIRNR" id="PIRNR000099"/>
    </source>
</evidence>
<comment type="catalytic activity">
    <reaction evidence="7 8">
        <text>L-histidinol + 2 NAD(+) + H2O = L-histidine + 2 NADH + 3 H(+)</text>
        <dbReference type="Rhea" id="RHEA:20641"/>
        <dbReference type="ChEBI" id="CHEBI:15377"/>
        <dbReference type="ChEBI" id="CHEBI:15378"/>
        <dbReference type="ChEBI" id="CHEBI:57540"/>
        <dbReference type="ChEBI" id="CHEBI:57595"/>
        <dbReference type="ChEBI" id="CHEBI:57699"/>
        <dbReference type="ChEBI" id="CHEBI:57945"/>
        <dbReference type="EC" id="1.1.1.23"/>
    </reaction>
</comment>
<sequence>MRIVRLTEETKSSLLEDLLKRSPNHYTEYEARVAEIIEAVREKGDEALFAYTKKFDRAEIDASNIRVTEEEIRDAYERTSPELVEVIRKALVNIRSYHEKQRRYSWFDSTPEGTILGQKVAPLAVAGVYVPGGKAVYPSSVLMNVVPAKVAGVERVIMTTPCDAQGRVNPATLVAAKEAGADEIYKAGGAQAIAAMAFGTESIPKVDKIVGPGNIYVALAKKAVYGYVSIDSIAGPSEILVLADETANPRYVAADLLSQAEHDELASAILITTSGDLAEKVSQEVDGFLKELSRREIIEKSLDNYGYILVADTMEDAVEAANAVASEHLEIVTKDPFQVMTKIKNAGAIFLGEYSSEPLGDYFAGPNHILPTNGTARFFSPLGVDDFTKKSSIIYYSRDALAKAQKDIIRFAENERLTAHANSIKVRFEGEGSGL</sequence>
<feature type="binding site" evidence="8 12">
    <location>
        <position position="420"/>
    </location>
    <ligand>
        <name>substrate</name>
    </ligand>
</feature>
<dbReference type="PANTHER" id="PTHR21256">
    <property type="entry name" value="HISTIDINOL DEHYDROGENASE HDH"/>
    <property type="match status" value="1"/>
</dbReference>
<dbReference type="GO" id="GO:0005829">
    <property type="term" value="C:cytosol"/>
    <property type="evidence" value="ECO:0007669"/>
    <property type="project" value="TreeGrafter"/>
</dbReference>
<dbReference type="FunFam" id="3.40.50.1980:FF:000026">
    <property type="entry name" value="Histidinol dehydrogenase"/>
    <property type="match status" value="1"/>
</dbReference>
<feature type="binding site" evidence="8 12">
    <location>
        <position position="361"/>
    </location>
    <ligand>
        <name>substrate</name>
    </ligand>
</feature>
<dbReference type="GO" id="GO:0051287">
    <property type="term" value="F:NAD binding"/>
    <property type="evidence" value="ECO:0007669"/>
    <property type="project" value="InterPro"/>
</dbReference>